<dbReference type="STRING" id="1121416.SAMN02745220_01983"/>
<proteinExistence type="predicted"/>
<reference evidence="1 2" key="1">
    <citation type="submission" date="2016-12" db="EMBL/GenBank/DDBJ databases">
        <authorList>
            <person name="Song W.-J."/>
            <person name="Kurnit D.M."/>
        </authorList>
    </citation>
    <scope>NUCLEOTIDE SEQUENCE [LARGE SCALE GENOMIC DNA]</scope>
    <source>
        <strain evidence="1 2">DSM 18488</strain>
    </source>
</reference>
<evidence type="ECO:0000313" key="1">
    <source>
        <dbReference type="EMBL" id="SHO47831.1"/>
    </source>
</evidence>
<gene>
    <name evidence="1" type="ORF">SAMN02745220_01983</name>
</gene>
<evidence type="ECO:0000313" key="2">
    <source>
        <dbReference type="Proteomes" id="UP000184603"/>
    </source>
</evidence>
<dbReference type="RefSeq" id="WP_073613290.1">
    <property type="nucleotide sequence ID" value="NZ_FRFE01000008.1"/>
</dbReference>
<sequence length="296" mass="32301">MNSLAHNIPFSALPSRQNPLSDYRSAGYVQQQSIKARESLEAGLVIQTKDGDQVTLSSSSFTQMDAFLYNSKGYVQNENGTAAFGTSHRELTLASGQSFSFSVEGSLSEEELKDIENILKGIDGVISKMTTGDMAAAMDKAMTMGGYDSVSAYSADISYQQSYEMNSVEAATATRSLASLHDTEPQPAVAPASEEIASEDALLQPALQDYGLFSDVDSLFNRIVEQVEQYNDRIIGLARKPVNQLFGHHLLQRDDEAGEQFVDTLGAVMAEVDSFIENKMSTLFDQLLIDVEEQAE</sequence>
<accession>A0A1M7Y5S9</accession>
<dbReference type="AlphaFoldDB" id="A0A1M7Y5S9"/>
<dbReference type="OrthoDB" id="5415998at2"/>
<evidence type="ECO:0008006" key="3">
    <source>
        <dbReference type="Google" id="ProtNLM"/>
    </source>
</evidence>
<name>A0A1M7Y5S9_9BACT</name>
<dbReference type="Proteomes" id="UP000184603">
    <property type="component" value="Unassembled WGS sequence"/>
</dbReference>
<keyword evidence="2" id="KW-1185">Reference proteome</keyword>
<organism evidence="1 2">
    <name type="scientific">Desulfopila aestuarii DSM 18488</name>
    <dbReference type="NCBI Taxonomy" id="1121416"/>
    <lineage>
        <taxon>Bacteria</taxon>
        <taxon>Pseudomonadati</taxon>
        <taxon>Thermodesulfobacteriota</taxon>
        <taxon>Desulfobulbia</taxon>
        <taxon>Desulfobulbales</taxon>
        <taxon>Desulfocapsaceae</taxon>
        <taxon>Desulfopila</taxon>
    </lineage>
</organism>
<protein>
    <recommendedName>
        <fullName evidence="3">DUF5610 domain-containing protein</fullName>
    </recommendedName>
</protein>
<dbReference type="EMBL" id="FRFE01000008">
    <property type="protein sequence ID" value="SHO47831.1"/>
    <property type="molecule type" value="Genomic_DNA"/>
</dbReference>